<dbReference type="EMBL" id="UPTC01002673">
    <property type="protein sequence ID" value="VBB33757.1"/>
    <property type="molecule type" value="Genomic_DNA"/>
</dbReference>
<feature type="binding site" evidence="13">
    <location>
        <position position="313"/>
    </location>
    <ligand>
        <name>GTP</name>
        <dbReference type="ChEBI" id="CHEBI:37565"/>
    </ligand>
</feature>
<evidence type="ECO:0000256" key="10">
    <source>
        <dbReference type="PIRNR" id="PIRNR036958"/>
    </source>
</evidence>
<protein>
    <recommendedName>
        <fullName evidence="10">mRNA-capping enzyme</fullName>
    </recommendedName>
    <domain>
        <recommendedName>
            <fullName evidence="10">mRNA 5'-triphosphate monophosphatase</fullName>
            <ecNumber evidence="10">3.6.1.74</ecNumber>
        </recommendedName>
        <alternativeName>
            <fullName evidence="10">mRNA 5'-phosphatase</fullName>
        </alternativeName>
    </domain>
    <domain>
        <recommendedName>
            <fullName evidence="10">mRNA guanylyltransferase</fullName>
            <ecNumber evidence="10">2.7.7.50</ecNumber>
        </recommendedName>
        <alternativeName>
            <fullName evidence="10">GTP--RNA guanylyltransferase</fullName>
            <shortName evidence="10">GTase</shortName>
        </alternativeName>
    </domain>
</protein>
<dbReference type="Gene3D" id="2.40.50.140">
    <property type="entry name" value="Nucleic acid-binding proteins"/>
    <property type="match status" value="1"/>
</dbReference>
<feature type="binding site" evidence="13">
    <location>
        <begin position="477"/>
        <end position="479"/>
    </location>
    <ligand>
        <name>GTP</name>
        <dbReference type="ChEBI" id="CHEBI:37565"/>
    </ligand>
</feature>
<evidence type="ECO:0000256" key="11">
    <source>
        <dbReference type="PIRSR" id="PIRSR036958-1"/>
    </source>
</evidence>
<dbReference type="Gene3D" id="3.90.190.10">
    <property type="entry name" value="Protein tyrosine phosphatase superfamily"/>
    <property type="match status" value="1"/>
</dbReference>
<dbReference type="PANTHER" id="PTHR10367">
    <property type="entry name" value="MRNA-CAPPING ENZYME"/>
    <property type="match status" value="1"/>
</dbReference>
<keyword evidence="3 10" id="KW-0808">Transferase</keyword>
<dbReference type="InterPro" id="IPR017074">
    <property type="entry name" value="mRNA_cap_enz_bifunc"/>
</dbReference>
<dbReference type="Pfam" id="PF00782">
    <property type="entry name" value="DSPc"/>
    <property type="match status" value="1"/>
</dbReference>
<keyword evidence="6 10" id="KW-0506">mRNA capping</keyword>
<keyword evidence="10" id="KW-0378">Hydrolase</keyword>
<organism evidence="15 16">
    <name type="scientific">Acanthocheilonema viteae</name>
    <name type="common">Filarial nematode worm</name>
    <name type="synonym">Dipetalonema viteae</name>
    <dbReference type="NCBI Taxonomy" id="6277"/>
    <lineage>
        <taxon>Eukaryota</taxon>
        <taxon>Metazoa</taxon>
        <taxon>Ecdysozoa</taxon>
        <taxon>Nematoda</taxon>
        <taxon>Chromadorea</taxon>
        <taxon>Rhabditida</taxon>
        <taxon>Spirurina</taxon>
        <taxon>Spiruromorpha</taxon>
        <taxon>Filarioidea</taxon>
        <taxon>Onchocercidae</taxon>
        <taxon>Acanthocheilonema</taxon>
    </lineage>
</organism>
<evidence type="ECO:0000256" key="7">
    <source>
        <dbReference type="ARBA" id="ARBA00023134"/>
    </source>
</evidence>
<evidence type="ECO:0000256" key="5">
    <source>
        <dbReference type="ARBA" id="ARBA00022741"/>
    </source>
</evidence>
<sequence>MASDEELSGTDSGKPSIEKARLLPPDRWLYCPPLGSIVAKHFLPFKTPLCKIYDEQIEKKWQFHPRDVFAYKFRGTEPGARIGLWIDLTKTNRYYSKKEVEKRNCIYKKIPMKGHGEAPSVAETEQFCRIVHGFLQANPKDIVAVHCTHGYNRTGFLIAAYLASAMDWAIDAAIYSFAQMRPSGIYKQLYLDELMKRYGDEDDRIEAPPRPAWENGPVADSGILFDDVGSAQTISSNDDKCIDEPKFMDGAVPSVKYVSDPITRTILQNKIRDMCGYKRDGFPGSQPVSMERDNLRFLAEKKYMVSWKADGIRYMVLIDDEDSIYAFDRNNNVFKISCITFLHKKEFRHIRNTLLDCEMIIEKVKGESGDITNVPRLLIYDIIKFEGQNVGECDFTTRLSCIRDDLIQPRRDALRSGRIRRENEPISIRNKDFWELEAVPKLFDEKFTRNVGHEIDGLIFQSVNEPYHCGRCDTLLKWKPPSHNSIDFQLRIRRISKPGELPEHIGFLFVQNQSEPMAQMKATKKLLPYDNKIIECTFKDGKWEFMRERTDKSLPNSSKTAKAVYNSIIHPIDKDSLIAFVEKICIQKTRKRPAPQSANDVVQKISAYART</sequence>
<dbReference type="AlphaFoldDB" id="A0A498SUA5"/>
<evidence type="ECO:0000256" key="3">
    <source>
        <dbReference type="ARBA" id="ARBA00022679"/>
    </source>
</evidence>
<dbReference type="FunFam" id="3.30.470.30:FF:000040">
    <property type="entry name" value="mRNA-capping enzyme"/>
    <property type="match status" value="1"/>
</dbReference>
<keyword evidence="5 10" id="KW-0547">Nucleotide-binding</keyword>
<dbReference type="SUPFAM" id="SSF52799">
    <property type="entry name" value="(Phosphotyrosine protein) phosphatases II"/>
    <property type="match status" value="1"/>
</dbReference>
<dbReference type="GO" id="GO:0005525">
    <property type="term" value="F:GTP binding"/>
    <property type="evidence" value="ECO:0007669"/>
    <property type="project" value="UniProtKB-UniRule"/>
</dbReference>
<keyword evidence="16" id="KW-1185">Reference proteome</keyword>
<dbReference type="GO" id="GO:0004721">
    <property type="term" value="F:phosphoprotein phosphatase activity"/>
    <property type="evidence" value="ECO:0007669"/>
    <property type="project" value="UniProtKB-UniRule"/>
</dbReference>
<dbReference type="GO" id="GO:0140818">
    <property type="term" value="F:mRNA 5'-triphosphate monophosphatase activity"/>
    <property type="evidence" value="ECO:0007669"/>
    <property type="project" value="UniProtKB-EC"/>
</dbReference>
<evidence type="ECO:0000256" key="2">
    <source>
        <dbReference type="ARBA" id="ARBA00022664"/>
    </source>
</evidence>
<reference evidence="15 16" key="1">
    <citation type="submission" date="2018-08" db="EMBL/GenBank/DDBJ databases">
        <authorList>
            <person name="Laetsch R D."/>
            <person name="Stevens L."/>
            <person name="Kumar S."/>
            <person name="Blaxter L. M."/>
        </authorList>
    </citation>
    <scope>NUCLEOTIDE SEQUENCE [LARGE SCALE GENOMIC DNA]</scope>
</reference>
<dbReference type="SUPFAM" id="SSF56091">
    <property type="entry name" value="DNA ligase/mRNA capping enzyme, catalytic domain"/>
    <property type="match status" value="1"/>
</dbReference>
<dbReference type="InterPro" id="IPR029021">
    <property type="entry name" value="Prot-tyrosine_phosphatase-like"/>
</dbReference>
<keyword evidence="7 10" id="KW-0342">GTP-binding</keyword>
<keyword evidence="8 10" id="KW-0539">Nucleus</keyword>
<dbReference type="Pfam" id="PF01331">
    <property type="entry name" value="mRNA_cap_enzyme"/>
    <property type="match status" value="1"/>
</dbReference>
<dbReference type="GO" id="GO:0005634">
    <property type="term" value="C:nucleus"/>
    <property type="evidence" value="ECO:0007669"/>
    <property type="project" value="UniProtKB-SubCell"/>
</dbReference>
<comment type="similarity">
    <text evidence="10">In the N-terminal section; belongs to the non-receptor class of the protein-tyrosine phosphatase family.</text>
</comment>
<dbReference type="Proteomes" id="UP000276991">
    <property type="component" value="Unassembled WGS sequence"/>
</dbReference>
<evidence type="ECO:0000256" key="9">
    <source>
        <dbReference type="ARBA" id="ARBA00044624"/>
    </source>
</evidence>
<dbReference type="EC" id="3.6.1.74" evidence="10"/>
<dbReference type="InterPro" id="IPR051029">
    <property type="entry name" value="mRNA_Capping_Enz/RNA_Phosphat"/>
</dbReference>
<dbReference type="GO" id="GO:0006370">
    <property type="term" value="P:7-methylguanosine mRNA capping"/>
    <property type="evidence" value="ECO:0007669"/>
    <property type="project" value="UniProtKB-UniRule"/>
</dbReference>
<name>A0A498SUA5_ACAVI</name>
<evidence type="ECO:0000256" key="13">
    <source>
        <dbReference type="PIRSR" id="PIRSR036958-3"/>
    </source>
</evidence>
<feature type="domain" description="Tyrosine specific protein phosphatases" evidence="14">
    <location>
        <begin position="125"/>
        <end position="185"/>
    </location>
</feature>
<dbReference type="PROSITE" id="PS50056">
    <property type="entry name" value="TYR_PHOSPHATASE_2"/>
    <property type="match status" value="1"/>
</dbReference>
<feature type="active site" description="Phosphocysteine intermediate" evidence="11">
    <location>
        <position position="147"/>
    </location>
</feature>
<dbReference type="CDD" id="cd07895">
    <property type="entry name" value="Adenylation_mRNA_capping"/>
    <property type="match status" value="1"/>
</dbReference>
<dbReference type="GO" id="GO:0004484">
    <property type="term" value="F:mRNA guanylyltransferase activity"/>
    <property type="evidence" value="ECO:0007669"/>
    <property type="project" value="UniProtKB-UniRule"/>
</dbReference>
<evidence type="ECO:0000259" key="14">
    <source>
        <dbReference type="PROSITE" id="PS50056"/>
    </source>
</evidence>
<dbReference type="PIRSF" id="PIRSF036958">
    <property type="entry name" value="mRNA_capping_HCE"/>
    <property type="match status" value="1"/>
</dbReference>
<dbReference type="PROSITE" id="PS00383">
    <property type="entry name" value="TYR_PHOSPHATASE_1"/>
    <property type="match status" value="1"/>
</dbReference>
<feature type="active site" description="N6-GMP-lysine intermediate" evidence="12">
    <location>
        <position position="308"/>
    </location>
</feature>
<feature type="binding site" evidence="13">
    <location>
        <begin position="356"/>
        <end position="358"/>
    </location>
    <ligand>
        <name>GTP</name>
        <dbReference type="ChEBI" id="CHEBI:37565"/>
    </ligand>
</feature>
<evidence type="ECO:0000256" key="6">
    <source>
        <dbReference type="ARBA" id="ARBA00023042"/>
    </source>
</evidence>
<comment type="function">
    <text evidence="10">Bifunctional mRNA-capping enzyme exhibiting RNA 5'-triphosphate monophosphatase activity in the N-terminal part and mRNA guanylyltransferase activity in the C-terminal part. Catalyzes the first two steps of cap formation: by removing the gamma-phosphate from the 5'-triphosphate end of nascent mRNA to yield a diphosphate end, and by transferring the GMP moiety of GTP to the 5'-diphosphate terminus of RNA via a covalent enzyme-GMP reaction intermediate.</text>
</comment>
<gene>
    <name evidence="15" type="ORF">NAV_LOCUS8548</name>
</gene>
<dbReference type="Pfam" id="PF03919">
    <property type="entry name" value="mRNA_cap_C"/>
    <property type="match status" value="1"/>
</dbReference>
<comment type="catalytic activity">
    <reaction evidence="10">
        <text>a 5'-end triphospho-ribonucleoside in mRNA + H2O = a 5'-end diphospho-ribonucleoside in mRNA + phosphate + H(+)</text>
        <dbReference type="Rhea" id="RHEA:67004"/>
        <dbReference type="Rhea" id="RHEA-COMP:17164"/>
        <dbReference type="Rhea" id="RHEA-COMP:17165"/>
        <dbReference type="ChEBI" id="CHEBI:15377"/>
        <dbReference type="ChEBI" id="CHEBI:15378"/>
        <dbReference type="ChEBI" id="CHEBI:43474"/>
        <dbReference type="ChEBI" id="CHEBI:167616"/>
        <dbReference type="ChEBI" id="CHEBI:167618"/>
        <dbReference type="EC" id="3.6.1.74"/>
    </reaction>
</comment>
<dbReference type="SUPFAM" id="SSF50249">
    <property type="entry name" value="Nucleic acid-binding proteins"/>
    <property type="match status" value="1"/>
</dbReference>
<dbReference type="InterPro" id="IPR000340">
    <property type="entry name" value="Dual-sp_phosphatase_cat-dom"/>
</dbReference>
<evidence type="ECO:0000256" key="1">
    <source>
        <dbReference type="ARBA" id="ARBA00004123"/>
    </source>
</evidence>
<feature type="binding site" evidence="13">
    <location>
        <position position="329"/>
    </location>
    <ligand>
        <name>GTP</name>
        <dbReference type="ChEBI" id="CHEBI:37565"/>
    </ligand>
</feature>
<keyword evidence="2 10" id="KW-0507">mRNA processing</keyword>
<dbReference type="InterPro" id="IPR000387">
    <property type="entry name" value="Tyr_Pase_dom"/>
</dbReference>
<feature type="binding site" evidence="13">
    <location>
        <begin position="547"/>
        <end position="552"/>
    </location>
    <ligand>
        <name>GTP</name>
        <dbReference type="ChEBI" id="CHEBI:37565"/>
    </ligand>
</feature>
<dbReference type="Gene3D" id="3.30.470.30">
    <property type="entry name" value="DNA ligase/mRNA capping enzyme"/>
    <property type="match status" value="1"/>
</dbReference>
<evidence type="ECO:0000256" key="12">
    <source>
        <dbReference type="PIRSR" id="PIRSR036958-2"/>
    </source>
</evidence>
<evidence type="ECO:0000313" key="16">
    <source>
        <dbReference type="Proteomes" id="UP000276991"/>
    </source>
</evidence>
<dbReference type="InterPro" id="IPR012340">
    <property type="entry name" value="NA-bd_OB-fold"/>
</dbReference>
<evidence type="ECO:0000313" key="15">
    <source>
        <dbReference type="EMBL" id="VBB33757.1"/>
    </source>
</evidence>
<dbReference type="InterPro" id="IPR001339">
    <property type="entry name" value="mRNA_cap_enzyme_adenylation"/>
</dbReference>
<comment type="subcellular location">
    <subcellularLocation>
        <location evidence="1 10">Nucleus</location>
    </subcellularLocation>
</comment>
<dbReference type="OrthoDB" id="200924at2759"/>
<evidence type="ECO:0000256" key="8">
    <source>
        <dbReference type="ARBA" id="ARBA00023242"/>
    </source>
</evidence>
<evidence type="ECO:0000256" key="4">
    <source>
        <dbReference type="ARBA" id="ARBA00022695"/>
    </source>
</evidence>
<accession>A0A498SUA5</accession>
<dbReference type="InterPro" id="IPR013846">
    <property type="entry name" value="mRNA_cap_enzyme_C"/>
</dbReference>
<comment type="similarity">
    <text evidence="10">In the C-terminal section; belongs to the eukaryotic GTase family.</text>
</comment>
<keyword evidence="4 10" id="KW-0548">Nucleotidyltransferase</keyword>
<dbReference type="STRING" id="6277.A0A498SUA5"/>
<dbReference type="CDD" id="cd17664">
    <property type="entry name" value="Mce1_N"/>
    <property type="match status" value="1"/>
</dbReference>
<dbReference type="GO" id="GO:0005524">
    <property type="term" value="F:ATP binding"/>
    <property type="evidence" value="ECO:0007669"/>
    <property type="project" value="InterPro"/>
</dbReference>
<dbReference type="GO" id="GO:0004651">
    <property type="term" value="F:polynucleotide 5'-phosphatase activity"/>
    <property type="evidence" value="ECO:0007669"/>
    <property type="project" value="UniProtKB-UniRule"/>
</dbReference>
<dbReference type="InterPro" id="IPR016130">
    <property type="entry name" value="Tyr_Pase_AS"/>
</dbReference>
<dbReference type="FunFam" id="2.40.50.140:FF:000291">
    <property type="entry name" value="mRNA-capping enzyme"/>
    <property type="match status" value="1"/>
</dbReference>
<dbReference type="PANTHER" id="PTHR10367:SF17">
    <property type="entry name" value="MRNA-CAPPING ENZYME"/>
    <property type="match status" value="1"/>
</dbReference>
<dbReference type="EC" id="2.7.7.50" evidence="10"/>
<proteinExistence type="inferred from homology"/>
<comment type="catalytic activity">
    <reaction evidence="9">
        <text>a 5'-end diphospho-ribonucleoside in mRNA + GTP + H(+) = a 5'-end (5'-triphosphoguanosine)-ribonucleoside in mRNA + diphosphate</text>
        <dbReference type="Rhea" id="RHEA:67012"/>
        <dbReference type="Rhea" id="RHEA-COMP:17165"/>
        <dbReference type="Rhea" id="RHEA-COMP:17166"/>
        <dbReference type="ChEBI" id="CHEBI:15378"/>
        <dbReference type="ChEBI" id="CHEBI:33019"/>
        <dbReference type="ChEBI" id="CHEBI:37565"/>
        <dbReference type="ChEBI" id="CHEBI:167616"/>
        <dbReference type="ChEBI" id="CHEBI:167617"/>
        <dbReference type="EC" id="2.7.7.50"/>
    </reaction>
    <physiologicalReaction direction="left-to-right" evidence="9">
        <dbReference type="Rhea" id="RHEA:67013"/>
    </physiologicalReaction>
</comment>